<sequence length="371" mass="42843">MDKKDVIKKALELGFADVGFTTMEPFESQKEILNSRKEEYAWVIDSGFELLKGLDPKNIMPNGKSIIVLIDLYFKETFPNVLEGHFGRAYLDDDRIIRSHLSKRFKAFRGFLRDNNIESKAPFNIPHRLTAARAGLGTFGKNNFLYSNKIALQSSWISPIPIIVNYEFEPDQPTVEVGCPKWCKSTCIASCPTGALRAPNTIDPRKCISYLSYYQEGITPLEIREQVGTWVYGCDRCQEVCPRNRAWLSQDLPINERVLAKSKNFELSNLLHMDLKFYQSKIWPHMFYMPYTETWRWKMNAARAMGNSLDPKYIPELIRAFDENEDERVKGMIPWALGRIGREESKIALESFLLKTNGTVREEIILALKQF</sequence>
<dbReference type="GO" id="GO:0052693">
    <property type="term" value="F:epoxyqueuosine reductase activity"/>
    <property type="evidence" value="ECO:0007669"/>
    <property type="project" value="TreeGrafter"/>
</dbReference>
<dbReference type="InterPro" id="IPR017896">
    <property type="entry name" value="4Fe4S_Fe-S-bd"/>
</dbReference>
<dbReference type="GO" id="GO:0008616">
    <property type="term" value="P:tRNA queuosine(34) biosynthetic process"/>
    <property type="evidence" value="ECO:0007669"/>
    <property type="project" value="InterPro"/>
</dbReference>
<dbReference type="PANTHER" id="PTHR30002:SF4">
    <property type="entry name" value="EPOXYQUEUOSINE REDUCTASE"/>
    <property type="match status" value="1"/>
</dbReference>
<dbReference type="AlphaFoldDB" id="A0A0F9NHM6"/>
<evidence type="ECO:0000313" key="3">
    <source>
        <dbReference type="EMBL" id="KKM88290.1"/>
    </source>
</evidence>
<proteinExistence type="predicted"/>
<dbReference type="InterPro" id="IPR011989">
    <property type="entry name" value="ARM-like"/>
</dbReference>
<dbReference type="EMBL" id="LAZR01006979">
    <property type="protein sequence ID" value="KKM88290.1"/>
    <property type="molecule type" value="Genomic_DNA"/>
</dbReference>
<dbReference type="Pfam" id="PF13646">
    <property type="entry name" value="HEAT_2"/>
    <property type="match status" value="1"/>
</dbReference>
<dbReference type="SUPFAM" id="SSF54862">
    <property type="entry name" value="4Fe-4S ferredoxins"/>
    <property type="match status" value="1"/>
</dbReference>
<evidence type="ECO:0000256" key="1">
    <source>
        <dbReference type="ARBA" id="ARBA00022485"/>
    </source>
</evidence>
<feature type="domain" description="4Fe-4S ferredoxin-type" evidence="2">
    <location>
        <begin position="171"/>
        <end position="201"/>
    </location>
</feature>
<dbReference type="GO" id="GO:0051539">
    <property type="term" value="F:4 iron, 4 sulfur cluster binding"/>
    <property type="evidence" value="ECO:0007669"/>
    <property type="project" value="UniProtKB-KW"/>
</dbReference>
<organism evidence="3">
    <name type="scientific">marine sediment metagenome</name>
    <dbReference type="NCBI Taxonomy" id="412755"/>
    <lineage>
        <taxon>unclassified sequences</taxon>
        <taxon>metagenomes</taxon>
        <taxon>ecological metagenomes</taxon>
    </lineage>
</organism>
<evidence type="ECO:0000259" key="2">
    <source>
        <dbReference type="PROSITE" id="PS51379"/>
    </source>
</evidence>
<dbReference type="PROSITE" id="PS51379">
    <property type="entry name" value="4FE4S_FER_2"/>
    <property type="match status" value="1"/>
</dbReference>
<comment type="caution">
    <text evidence="3">The sequence shown here is derived from an EMBL/GenBank/DDBJ whole genome shotgun (WGS) entry which is preliminary data.</text>
</comment>
<dbReference type="Gene3D" id="1.25.10.10">
    <property type="entry name" value="Leucine-rich Repeat Variant"/>
    <property type="match status" value="1"/>
</dbReference>
<keyword evidence="1" id="KW-0408">Iron</keyword>
<protein>
    <recommendedName>
        <fullName evidence="2">4Fe-4S ferredoxin-type domain-containing protein</fullName>
    </recommendedName>
</protein>
<dbReference type="SUPFAM" id="SSF48371">
    <property type="entry name" value="ARM repeat"/>
    <property type="match status" value="1"/>
</dbReference>
<dbReference type="InterPro" id="IPR004453">
    <property type="entry name" value="QueG"/>
</dbReference>
<name>A0A0F9NHM6_9ZZZZ</name>
<keyword evidence="1" id="KW-0004">4Fe-4S</keyword>
<dbReference type="Pfam" id="PF13484">
    <property type="entry name" value="Fer4_16"/>
    <property type="match status" value="1"/>
</dbReference>
<keyword evidence="1" id="KW-0479">Metal-binding</keyword>
<reference evidence="3" key="1">
    <citation type="journal article" date="2015" name="Nature">
        <title>Complex archaea that bridge the gap between prokaryotes and eukaryotes.</title>
        <authorList>
            <person name="Spang A."/>
            <person name="Saw J.H."/>
            <person name="Jorgensen S.L."/>
            <person name="Zaremba-Niedzwiedzka K."/>
            <person name="Martijn J."/>
            <person name="Lind A.E."/>
            <person name="van Eijk R."/>
            <person name="Schleper C."/>
            <person name="Guy L."/>
            <person name="Ettema T.J."/>
        </authorList>
    </citation>
    <scope>NUCLEOTIDE SEQUENCE</scope>
</reference>
<keyword evidence="1" id="KW-0411">Iron-sulfur</keyword>
<gene>
    <name evidence="3" type="ORF">LCGC14_1260260</name>
</gene>
<accession>A0A0F9NHM6</accession>
<dbReference type="InterPro" id="IPR016024">
    <property type="entry name" value="ARM-type_fold"/>
</dbReference>
<dbReference type="PANTHER" id="PTHR30002">
    <property type="entry name" value="EPOXYQUEUOSINE REDUCTASE"/>
    <property type="match status" value="1"/>
</dbReference>